<dbReference type="GO" id="GO:0015074">
    <property type="term" value="P:DNA integration"/>
    <property type="evidence" value="ECO:0007669"/>
    <property type="project" value="InterPro"/>
</dbReference>
<feature type="region of interest" description="Disordered" evidence="2">
    <location>
        <begin position="206"/>
        <end position="238"/>
    </location>
</feature>
<dbReference type="Proteomes" id="UP000324800">
    <property type="component" value="Unassembled WGS sequence"/>
</dbReference>
<dbReference type="AlphaFoldDB" id="A0A5J4WY36"/>
<evidence type="ECO:0000256" key="2">
    <source>
        <dbReference type="SAM" id="MobiDB-lite"/>
    </source>
</evidence>
<protein>
    <recommendedName>
        <fullName evidence="5">Tyr recombinase domain-containing protein</fullName>
    </recommendedName>
</protein>
<proteinExistence type="predicted"/>
<gene>
    <name evidence="3" type="ORF">EZS28_004993</name>
</gene>
<feature type="compositionally biased region" description="Low complexity" evidence="2">
    <location>
        <begin position="64"/>
        <end position="73"/>
    </location>
</feature>
<name>A0A5J4WY36_9EUKA</name>
<dbReference type="SUPFAM" id="SSF56349">
    <property type="entry name" value="DNA breaking-rejoining enzymes"/>
    <property type="match status" value="1"/>
</dbReference>
<feature type="compositionally biased region" description="Low complexity" evidence="2">
    <location>
        <begin position="229"/>
        <end position="238"/>
    </location>
</feature>
<reference evidence="3 4" key="1">
    <citation type="submission" date="2019-03" db="EMBL/GenBank/DDBJ databases">
        <title>Single cell metagenomics reveals metabolic interactions within the superorganism composed of flagellate Streblomastix strix and complex community of Bacteroidetes bacteria on its surface.</title>
        <authorList>
            <person name="Treitli S.C."/>
            <person name="Kolisko M."/>
            <person name="Husnik F."/>
            <person name="Keeling P."/>
            <person name="Hampl V."/>
        </authorList>
    </citation>
    <scope>NUCLEOTIDE SEQUENCE [LARGE SCALE GENOMIC DNA]</scope>
    <source>
        <strain evidence="3">ST1C</strain>
    </source>
</reference>
<evidence type="ECO:0000313" key="4">
    <source>
        <dbReference type="Proteomes" id="UP000324800"/>
    </source>
</evidence>
<evidence type="ECO:0000256" key="1">
    <source>
        <dbReference type="ARBA" id="ARBA00023172"/>
    </source>
</evidence>
<sequence>MESELASYQQQSVRSSSYSLRASPIRELLKRKIDKITQDRDRQQLSCIQHQSGLSCGSTRKIGRSNSRNSRSSQPPASRIPHSRSHKQDLGLIIQISNLSGLFTSPRSLRGSTAIIKDSTINRYVCQQEESKVEAICEPDIRQLGSGIGLHGTPVEGRATIPSPSTSNDPSNAQQSQGGECCSIDRSAKLAIPIMVAKSDGAINQLCQPGKKRRRVETKGQDEESQKASSTRRVTRSSVRGDRGEELFKWILSKRQFTDDETQQVIDGWHSIWSRHKQRIGEFEEFWTKSGKSWEDLTTVKDPETVISNFIAQQISVHATNANSNACRTAVGMLFRIQSFQKERINGFALKQIMKKPLAATRKKRKEEPIYKLDILLKHIQERAGIRQKLNEQEHLGCTISSIMAFSTLRLAEIYRASAVKMEDNVWQLNTSIWKGDNYDLTVKFRPLSNPKVCPTTWLNSWFGLRREEDRDKSLWWRPKNKKDSSYEYLSKAVHVIMQASGVKKENSVTSIRKSSITKSIDQGATIQEINRASRHKDGPSTVAVHYDMNLNDTVRERLTNFE</sequence>
<evidence type="ECO:0008006" key="5">
    <source>
        <dbReference type="Google" id="ProtNLM"/>
    </source>
</evidence>
<dbReference type="EMBL" id="SNRW01000743">
    <property type="protein sequence ID" value="KAA6399482.1"/>
    <property type="molecule type" value="Genomic_DNA"/>
</dbReference>
<comment type="caution">
    <text evidence="3">The sequence shown here is derived from an EMBL/GenBank/DDBJ whole genome shotgun (WGS) entry which is preliminary data.</text>
</comment>
<dbReference type="Gene3D" id="1.10.443.10">
    <property type="entry name" value="Intergrase catalytic core"/>
    <property type="match status" value="1"/>
</dbReference>
<accession>A0A5J4WY36</accession>
<dbReference type="GO" id="GO:0003677">
    <property type="term" value="F:DNA binding"/>
    <property type="evidence" value="ECO:0007669"/>
    <property type="project" value="InterPro"/>
</dbReference>
<keyword evidence="1" id="KW-0233">DNA recombination</keyword>
<dbReference type="GO" id="GO:0006310">
    <property type="term" value="P:DNA recombination"/>
    <property type="evidence" value="ECO:0007669"/>
    <property type="project" value="UniProtKB-KW"/>
</dbReference>
<feature type="compositionally biased region" description="Polar residues" evidence="2">
    <location>
        <begin position="162"/>
        <end position="178"/>
    </location>
</feature>
<dbReference type="InterPro" id="IPR011010">
    <property type="entry name" value="DNA_brk_join_enz"/>
</dbReference>
<feature type="region of interest" description="Disordered" evidence="2">
    <location>
        <begin position="148"/>
        <end position="180"/>
    </location>
</feature>
<organism evidence="3 4">
    <name type="scientific">Streblomastix strix</name>
    <dbReference type="NCBI Taxonomy" id="222440"/>
    <lineage>
        <taxon>Eukaryota</taxon>
        <taxon>Metamonada</taxon>
        <taxon>Preaxostyla</taxon>
        <taxon>Oxymonadida</taxon>
        <taxon>Streblomastigidae</taxon>
        <taxon>Streblomastix</taxon>
    </lineage>
</organism>
<dbReference type="InterPro" id="IPR013762">
    <property type="entry name" value="Integrase-like_cat_sf"/>
</dbReference>
<feature type="compositionally biased region" description="Basic and acidic residues" evidence="2">
    <location>
        <begin position="217"/>
        <end position="226"/>
    </location>
</feature>
<feature type="region of interest" description="Disordered" evidence="2">
    <location>
        <begin position="52"/>
        <end position="86"/>
    </location>
</feature>
<evidence type="ECO:0000313" key="3">
    <source>
        <dbReference type="EMBL" id="KAA6399482.1"/>
    </source>
</evidence>